<sequence length="457" mass="52194">MMSCKPAVIHEGASPAPQNAGDGKRIMLVGEFYYGKFEGDGYTPEIDRATTFKCHSCLKVLKNNIRFMNHMKHHLELEKQNSESFESHTTCQHCYRQYLTPFQLQCHIEGAHSQIDSTTNCKICELAFESEQVLLDHMKNNHKPGEMPYECQVCNFRLLPSSQMWKRIFEKHMEILKTYYHYMKHQKKGIFRCGKCRLNFLSFKEKVDHRVQLHKTFRKPEALEGLPPGTKVTIRASLSGKPQMSTLHSKTGLIVTSETLQTEKSAQKSRFKNSGPGKSTLSQKKQKRTPKHNLVLKNFRPTGKLNKCIECNGAVVDFFSHFPMLLNCGACNYKTHCKKAIGNHMIRFHSTISKSRFAKENGKCSSSLKVTLVCLKCDLMDSSGGNRMCKHLSKRPNHGCKVIQVKDINGKDQVVPVAENLKSKTTEIVEHLEEILSTTSVQNQHYLNVNKKMDPQK</sequence>
<name>A0AAV2LTK6_KNICA</name>
<evidence type="ECO:0000256" key="8">
    <source>
        <dbReference type="ARBA" id="ARBA00023242"/>
    </source>
</evidence>
<evidence type="ECO:0000256" key="9">
    <source>
        <dbReference type="SAM" id="MobiDB-lite"/>
    </source>
</evidence>
<dbReference type="PANTHER" id="PTHR24388:SF34">
    <property type="entry name" value="ZINC FINGER PROTEIN 280D"/>
    <property type="match status" value="1"/>
</dbReference>
<dbReference type="Proteomes" id="UP001497482">
    <property type="component" value="Chromosome 4"/>
</dbReference>
<protein>
    <recommendedName>
        <fullName evidence="10">C2H2-type domain-containing protein</fullName>
    </recommendedName>
</protein>
<feature type="region of interest" description="Disordered" evidence="9">
    <location>
        <begin position="258"/>
        <end position="292"/>
    </location>
</feature>
<feature type="domain" description="C2H2-type" evidence="10">
    <location>
        <begin position="91"/>
        <end position="112"/>
    </location>
</feature>
<evidence type="ECO:0000259" key="10">
    <source>
        <dbReference type="PROSITE" id="PS00028"/>
    </source>
</evidence>
<dbReference type="EMBL" id="OZ035826">
    <property type="protein sequence ID" value="CAL1604061.1"/>
    <property type="molecule type" value="Genomic_DNA"/>
</dbReference>
<dbReference type="InterPro" id="IPR036236">
    <property type="entry name" value="Znf_C2H2_sf"/>
</dbReference>
<dbReference type="GO" id="GO:0000981">
    <property type="term" value="F:DNA-binding transcription factor activity, RNA polymerase II-specific"/>
    <property type="evidence" value="ECO:0007669"/>
    <property type="project" value="TreeGrafter"/>
</dbReference>
<dbReference type="GO" id="GO:0008270">
    <property type="term" value="F:zinc ion binding"/>
    <property type="evidence" value="ECO:0007669"/>
    <property type="project" value="UniProtKB-KW"/>
</dbReference>
<evidence type="ECO:0000256" key="3">
    <source>
        <dbReference type="ARBA" id="ARBA00022737"/>
    </source>
</evidence>
<dbReference type="InterPro" id="IPR050527">
    <property type="entry name" value="Snail/Krueppel_Znf"/>
</dbReference>
<evidence type="ECO:0000256" key="4">
    <source>
        <dbReference type="ARBA" id="ARBA00022771"/>
    </source>
</evidence>
<evidence type="ECO:0000256" key="1">
    <source>
        <dbReference type="ARBA" id="ARBA00022499"/>
    </source>
</evidence>
<dbReference type="InterPro" id="IPR059074">
    <property type="entry name" value="zf-C2H2_Z280C_D"/>
</dbReference>
<evidence type="ECO:0000256" key="7">
    <source>
        <dbReference type="ARBA" id="ARBA00023125"/>
    </source>
</evidence>
<keyword evidence="8" id="KW-0539">Nucleus</keyword>
<keyword evidence="7" id="KW-0238">DNA-binding</keyword>
<evidence type="ECO:0000256" key="6">
    <source>
        <dbReference type="ARBA" id="ARBA00022843"/>
    </source>
</evidence>
<dbReference type="AlphaFoldDB" id="A0AAV2LTK6"/>
<evidence type="ECO:0000256" key="2">
    <source>
        <dbReference type="ARBA" id="ARBA00022723"/>
    </source>
</evidence>
<dbReference type="GO" id="GO:0000978">
    <property type="term" value="F:RNA polymerase II cis-regulatory region sequence-specific DNA binding"/>
    <property type="evidence" value="ECO:0007669"/>
    <property type="project" value="TreeGrafter"/>
</dbReference>
<dbReference type="SUPFAM" id="SSF57667">
    <property type="entry name" value="beta-beta-alpha zinc fingers"/>
    <property type="match status" value="1"/>
</dbReference>
<feature type="domain" description="C2H2-type" evidence="10">
    <location>
        <begin position="193"/>
        <end position="214"/>
    </location>
</feature>
<keyword evidence="12" id="KW-1185">Reference proteome</keyword>
<dbReference type="Pfam" id="PF25414">
    <property type="entry name" value="zf-C2H2_Z280C_D"/>
    <property type="match status" value="1"/>
</dbReference>
<dbReference type="SMART" id="SM00355">
    <property type="entry name" value="ZnF_C2H2"/>
    <property type="match status" value="5"/>
</dbReference>
<evidence type="ECO:0000256" key="5">
    <source>
        <dbReference type="ARBA" id="ARBA00022833"/>
    </source>
</evidence>
<evidence type="ECO:0000313" key="12">
    <source>
        <dbReference type="Proteomes" id="UP001497482"/>
    </source>
</evidence>
<organism evidence="11 12">
    <name type="scientific">Knipowitschia caucasica</name>
    <name type="common">Caucasian dwarf goby</name>
    <name type="synonym">Pomatoschistus caucasicus</name>
    <dbReference type="NCBI Taxonomy" id="637954"/>
    <lineage>
        <taxon>Eukaryota</taxon>
        <taxon>Metazoa</taxon>
        <taxon>Chordata</taxon>
        <taxon>Craniata</taxon>
        <taxon>Vertebrata</taxon>
        <taxon>Euteleostomi</taxon>
        <taxon>Actinopterygii</taxon>
        <taxon>Neopterygii</taxon>
        <taxon>Teleostei</taxon>
        <taxon>Neoteleostei</taxon>
        <taxon>Acanthomorphata</taxon>
        <taxon>Gobiaria</taxon>
        <taxon>Gobiiformes</taxon>
        <taxon>Gobioidei</taxon>
        <taxon>Gobiidae</taxon>
        <taxon>Gobiinae</taxon>
        <taxon>Knipowitschia</taxon>
    </lineage>
</organism>
<reference evidence="11 12" key="1">
    <citation type="submission" date="2024-04" db="EMBL/GenBank/DDBJ databases">
        <authorList>
            <person name="Waldvogel A.-M."/>
            <person name="Schoenle A."/>
        </authorList>
    </citation>
    <scope>NUCLEOTIDE SEQUENCE [LARGE SCALE GENOMIC DNA]</scope>
</reference>
<dbReference type="InterPro" id="IPR057618">
    <property type="entry name" value="Znf_POGZ/Z280C-D-like"/>
</dbReference>
<evidence type="ECO:0000313" key="11">
    <source>
        <dbReference type="EMBL" id="CAL1604061.1"/>
    </source>
</evidence>
<dbReference type="PROSITE" id="PS00028">
    <property type="entry name" value="ZINC_FINGER_C2H2_1"/>
    <property type="match status" value="4"/>
</dbReference>
<gene>
    <name evidence="11" type="ORF">KC01_LOCUS31642</name>
</gene>
<dbReference type="Gene3D" id="3.30.160.60">
    <property type="entry name" value="Classic Zinc Finger"/>
    <property type="match status" value="1"/>
</dbReference>
<dbReference type="PANTHER" id="PTHR24388">
    <property type="entry name" value="ZINC FINGER PROTEIN"/>
    <property type="match status" value="1"/>
</dbReference>
<keyword evidence="6" id="KW-0832">Ubl conjugation</keyword>
<proteinExistence type="predicted"/>
<keyword evidence="4" id="KW-0863">Zinc-finger</keyword>
<dbReference type="InterPro" id="IPR013087">
    <property type="entry name" value="Znf_C2H2_type"/>
</dbReference>
<keyword evidence="5" id="KW-0862">Zinc</keyword>
<dbReference type="Pfam" id="PF25429">
    <property type="entry name" value="zf-POGZ"/>
    <property type="match status" value="1"/>
</dbReference>
<keyword evidence="3" id="KW-0677">Repeat</keyword>
<keyword evidence="2" id="KW-0479">Metal-binding</keyword>
<feature type="domain" description="C2H2-type" evidence="10">
    <location>
        <begin position="121"/>
        <end position="142"/>
    </location>
</feature>
<feature type="domain" description="C2H2-type" evidence="10">
    <location>
        <begin position="54"/>
        <end position="74"/>
    </location>
</feature>
<keyword evidence="1" id="KW-1017">Isopeptide bond</keyword>
<accession>A0AAV2LTK6</accession>